<comment type="caution">
    <text evidence="4">The sequence shown here is derived from an EMBL/GenBank/DDBJ whole genome shotgun (WGS) entry which is preliminary data.</text>
</comment>
<feature type="compositionally biased region" description="Polar residues" evidence="2">
    <location>
        <begin position="1084"/>
        <end position="1093"/>
    </location>
</feature>
<name>A0A401L185_ASPAW</name>
<evidence type="ECO:0000313" key="4">
    <source>
        <dbReference type="EMBL" id="GCB25290.1"/>
    </source>
</evidence>
<dbReference type="PANTHER" id="PTHR35870:SF6">
    <property type="entry name" value="MGS207 PROTEIN"/>
    <property type="match status" value="1"/>
</dbReference>
<dbReference type="GO" id="GO:0016491">
    <property type="term" value="F:oxidoreductase activity"/>
    <property type="evidence" value="ECO:0007669"/>
    <property type="project" value="UniProtKB-KW"/>
</dbReference>
<feature type="region of interest" description="Disordered" evidence="2">
    <location>
        <begin position="1084"/>
        <end position="1103"/>
    </location>
</feature>
<gene>
    <name evidence="4" type="ORF">AAWM_08175</name>
</gene>
<dbReference type="Pfam" id="PF09814">
    <property type="entry name" value="HECT_2"/>
    <property type="match status" value="1"/>
</dbReference>
<evidence type="ECO:0000259" key="3">
    <source>
        <dbReference type="Pfam" id="PF02668"/>
    </source>
</evidence>
<feature type="compositionally biased region" description="Polar residues" evidence="2">
    <location>
        <begin position="894"/>
        <end position="907"/>
    </location>
</feature>
<feature type="compositionally biased region" description="Low complexity" evidence="2">
    <location>
        <begin position="1250"/>
        <end position="1267"/>
    </location>
</feature>
<accession>A0A401L185</accession>
<dbReference type="Pfam" id="PF02668">
    <property type="entry name" value="TauD"/>
    <property type="match status" value="1"/>
</dbReference>
<feature type="compositionally biased region" description="Polar residues" evidence="2">
    <location>
        <begin position="863"/>
        <end position="881"/>
    </location>
</feature>
<feature type="region of interest" description="Disordered" evidence="2">
    <location>
        <begin position="1243"/>
        <end position="1281"/>
    </location>
</feature>
<sequence>MFSFLPQISKLLPFGDRVLFALPPVKIQEIDTAHEKPARALKHLLKLNHANHAILYNDRKFHNHAPHILSSSFMQGADADDLHRVYEAESTHLEPWTDAPGEISDFDWRDFLGCREYQRAFVDFFEDELVRQSYDWKQVVNEYLFSGKEPIFNSLIADLGHPLIHLAYAFEFASREVAMEALAMTSTCYSAIHKYLDDPSYAQAESSYQSTSLFDILNKVRLDKQFNGLFGTPGGNNMDIIFRDCEAALLNHWNAWKIQDPVAQFRESQEVAVAILTGTHSDRTSEQYDFFFVHILTTSHAVRILLPLIPPQFQLSLVRQWWLMTLCVYIAQLRPQIDLDRIRKYELGGRDWTWTAKRAVKSEHSTDAHYVKALRAYKECAATWGDADEFYLKAAVRFGEEFNGWGGKPIFSPSTSTISTKLIIMPHPTQPDIQYFPDYEKYKSRTQRRQATEDLPTTLPVGFPTELKSSLVWHGKDINNSTDWIFHLNEAQLDEINTALKSFQSLNLPLGHINQATFPLPNLKTHLRSLSKDLHTGRGFFILRGLNVDRYTREENIIIYCGVSAYVANLRGRQQDPHFTNGKSLVISHIKDLTRTKDAADVGAPSNTADKQVFHTDGGDIISLICLNPSVQGGESYIASSWLIYNILARERPDLIHTLSGDWPFDGFGNKTRPYTLRPLLFHQPATASTPDRVIMQYARRYFTGFQAQPRSPDIPPLTEAQAEALDALHFLAEENSATLDFQKGDVQYINNHSIFHARNGFVDEPGNERHLIRLWLRDEEYGWETPEKLRPRWEHVYKDRDKLTMSQSLQDESQTNPTTPLHLHAELLPNIRQLTLYISVPPNTPRSNLQITLSESRRAVTVTSPLPNINQDDPTPTSETIKLPARVSESSRRILQQQPRSTQGESEYSFRMQVDDNDTSLHKDETTLNDGFIPWTATDMSAHTRLRCVKCHNPIMEGGKVWKDLPSGNWAEMMDFWHCHKPDPPEEERNKEGEDPNAVVKGYGAGNQLVAVEGTVLVDVTSFLVKGVDCWGVEESKVPPRDSTPPDTNTEPTILTCTTCTTQLGLPDPIANGYRLFKTSLSANNTSSSEDNNPPEETWESHPPETILTAQLLELIERESYRRFVIHCGAKDGLLIWPFNPSLRYSTTSASHSTAAQLAMKVFYQHVDNVEEILHPEVGKGNQSLAIEEVRLPGEQAYRELVGVLEERNAMLPASARVFREWRVGLLWSADENNTVTWEHLEHVPPPSQSTNPTTTTSATTHNKNNLSTADNHPERILDPETHPESEAFHMDDVMGAGEGTGTGNCMAPAIRIHPPGDAVSASTKSAAFSG</sequence>
<dbReference type="SUPFAM" id="SSF51197">
    <property type="entry name" value="Clavaminate synthase-like"/>
    <property type="match status" value="1"/>
</dbReference>
<keyword evidence="1" id="KW-0560">Oxidoreductase</keyword>
<dbReference type="Pfam" id="PF14027">
    <property type="entry name" value="Questin_oxidase"/>
    <property type="match status" value="1"/>
</dbReference>
<dbReference type="STRING" id="105351.A0A401L185"/>
<reference evidence="4 5" key="1">
    <citation type="submission" date="2016-09" db="EMBL/GenBank/DDBJ databases">
        <title>Aspergillus awamori IFM 58123T.</title>
        <authorList>
            <person name="Kusuya Y."/>
            <person name="Shimizu M."/>
            <person name="Takahashi H."/>
            <person name="Yaguchi T."/>
        </authorList>
    </citation>
    <scope>NUCLEOTIDE SEQUENCE [LARGE SCALE GENOMIC DNA]</scope>
    <source>
        <strain evidence="4 5">IFM 58123</strain>
    </source>
</reference>
<dbReference type="PANTHER" id="PTHR35870">
    <property type="entry name" value="PROTEIN, PUTATIVE (AFU_ORTHOLOGUE AFUA_5G03330)-RELATED"/>
    <property type="match status" value="1"/>
</dbReference>
<dbReference type="InterPro" id="IPR003819">
    <property type="entry name" value="TauD/TfdA-like"/>
</dbReference>
<keyword evidence="5" id="KW-1185">Reference proteome</keyword>
<evidence type="ECO:0000256" key="2">
    <source>
        <dbReference type="SAM" id="MobiDB-lite"/>
    </source>
</evidence>
<organism evidence="4 5">
    <name type="scientific">Aspergillus awamori</name>
    <name type="common">Black koji mold</name>
    <dbReference type="NCBI Taxonomy" id="105351"/>
    <lineage>
        <taxon>Eukaryota</taxon>
        <taxon>Fungi</taxon>
        <taxon>Dikarya</taxon>
        <taxon>Ascomycota</taxon>
        <taxon>Pezizomycotina</taxon>
        <taxon>Eurotiomycetes</taxon>
        <taxon>Eurotiomycetidae</taxon>
        <taxon>Eurotiales</taxon>
        <taxon>Aspergillaceae</taxon>
        <taxon>Aspergillus</taxon>
    </lineage>
</organism>
<evidence type="ECO:0000313" key="5">
    <source>
        <dbReference type="Proteomes" id="UP000286921"/>
    </source>
</evidence>
<feature type="domain" description="TauD/TfdA-like" evidence="3">
    <location>
        <begin position="509"/>
        <end position="776"/>
    </location>
</feature>
<dbReference type="Proteomes" id="UP000286921">
    <property type="component" value="Unassembled WGS sequence"/>
</dbReference>
<dbReference type="InterPro" id="IPR042098">
    <property type="entry name" value="TauD-like_sf"/>
</dbReference>
<dbReference type="InterPro" id="IPR025337">
    <property type="entry name" value="Questin_oxidase-like"/>
</dbReference>
<dbReference type="FunFam" id="3.60.130.10:FF:000011">
    <property type="entry name" value="Taurine catabolism dioxygenase TauD"/>
    <property type="match status" value="1"/>
</dbReference>
<dbReference type="Gene3D" id="3.60.130.10">
    <property type="entry name" value="Clavaminate synthase-like"/>
    <property type="match status" value="1"/>
</dbReference>
<protein>
    <submittedName>
        <fullName evidence="4">Uncharacterized protein C1734.10c</fullName>
    </submittedName>
</protein>
<dbReference type="EMBL" id="BDHI01000021">
    <property type="protein sequence ID" value="GCB25290.1"/>
    <property type="molecule type" value="Genomic_DNA"/>
</dbReference>
<dbReference type="InterPro" id="IPR019193">
    <property type="entry name" value="UBQ-conj_enz_E2-bd_prot"/>
</dbReference>
<evidence type="ECO:0000256" key="1">
    <source>
        <dbReference type="ARBA" id="ARBA00023002"/>
    </source>
</evidence>
<proteinExistence type="predicted"/>
<feature type="region of interest" description="Disordered" evidence="2">
    <location>
        <begin position="863"/>
        <end position="909"/>
    </location>
</feature>